<evidence type="ECO:0000313" key="4">
    <source>
        <dbReference type="Proteomes" id="UP000188145"/>
    </source>
</evidence>
<dbReference type="InterPro" id="IPR005948">
    <property type="entry name" value="ThiB-like"/>
</dbReference>
<feature type="signal peptide" evidence="2">
    <location>
        <begin position="1"/>
        <end position="28"/>
    </location>
</feature>
<dbReference type="OrthoDB" id="5412681at2"/>
<dbReference type="PANTHER" id="PTHR30006">
    <property type="entry name" value="THIAMINE-BINDING PERIPLASMIC PROTEIN-RELATED"/>
    <property type="match status" value="1"/>
</dbReference>
<dbReference type="CDD" id="cd13545">
    <property type="entry name" value="PBP2_TbpA"/>
    <property type="match status" value="1"/>
</dbReference>
<accession>A0A1Q2CJA0</accession>
<keyword evidence="1 2" id="KW-0732">Signal</keyword>
<dbReference type="KEGG" id="tes:BW730_00005"/>
<dbReference type="STRING" id="1332264.BW730_00005"/>
<evidence type="ECO:0000256" key="2">
    <source>
        <dbReference type="SAM" id="SignalP"/>
    </source>
</evidence>
<organism evidence="3 4">
    <name type="scientific">Tessaracoccus aquimaris</name>
    <dbReference type="NCBI Taxonomy" id="1332264"/>
    <lineage>
        <taxon>Bacteria</taxon>
        <taxon>Bacillati</taxon>
        <taxon>Actinomycetota</taxon>
        <taxon>Actinomycetes</taxon>
        <taxon>Propionibacteriales</taxon>
        <taxon>Propionibacteriaceae</taxon>
        <taxon>Tessaracoccus</taxon>
    </lineage>
</organism>
<dbReference type="Gene3D" id="3.40.190.10">
    <property type="entry name" value="Periplasmic binding protein-like II"/>
    <property type="match status" value="2"/>
</dbReference>
<name>A0A1Q2CJA0_9ACTN</name>
<dbReference type="GO" id="GO:0030975">
    <property type="term" value="F:thiamine binding"/>
    <property type="evidence" value="ECO:0007669"/>
    <property type="project" value="InterPro"/>
</dbReference>
<evidence type="ECO:0000313" key="3">
    <source>
        <dbReference type="EMBL" id="AQP46199.1"/>
    </source>
</evidence>
<sequence length="358" mass="38486">MRRASERRTHVSRAISITVAGLALLGLAACGQPAQQQQPSGSAPTQTKQLTVVTHDSFALPDDLKAKFAKDTGYEVTYVAPGDTGALVNQLVLTKDAPLGDVVYGIDNTFASRAESEGILLDYTSAALPDSSRQFSAPQLTPIDFGDVCINADTAWFEAKGLAVPTTLDDLTDPKYKDLLVLTNPASSSPGLAFMFATIGAKGEDGYLDYWRALKDNGAKIDSGWTEAYYTDFSGADGKGPRPLVLSYATSPAYTVDGDTSSTVALLGTCFRQVEYAGVLKGTTNEVGAREFVEFMLSPEVQAAIPENLFMYPVVHDTPLPADWAKFAPLATQPIELTAEQIGEHRDQWIRDWTEAIG</sequence>
<dbReference type="NCBIfam" id="TIGR01254">
    <property type="entry name" value="sfuA"/>
    <property type="match status" value="1"/>
</dbReference>
<reference evidence="4" key="1">
    <citation type="submission" date="2017-02" db="EMBL/GenBank/DDBJ databases">
        <title>Tessaracoccus aquaemaris sp. nov., isolated from the intestine of a Korean rockfish, Sebastes schlegelii, in a marine aquaculture pond.</title>
        <authorList>
            <person name="Tak E.J."/>
            <person name="Bae J.-W."/>
        </authorList>
    </citation>
    <scope>NUCLEOTIDE SEQUENCE [LARGE SCALE GENOMIC DNA]</scope>
    <source>
        <strain evidence="4">NSG39</strain>
    </source>
</reference>
<dbReference type="EMBL" id="CP019606">
    <property type="protein sequence ID" value="AQP46199.1"/>
    <property type="molecule type" value="Genomic_DNA"/>
</dbReference>
<dbReference type="GO" id="GO:0030288">
    <property type="term" value="C:outer membrane-bounded periplasmic space"/>
    <property type="evidence" value="ECO:0007669"/>
    <property type="project" value="TreeGrafter"/>
</dbReference>
<keyword evidence="4" id="KW-1185">Reference proteome</keyword>
<gene>
    <name evidence="3" type="ORF">BW730_00005</name>
</gene>
<evidence type="ECO:0000256" key="1">
    <source>
        <dbReference type="ARBA" id="ARBA00022729"/>
    </source>
</evidence>
<dbReference type="PANTHER" id="PTHR30006:SF2">
    <property type="entry name" value="ABC TRANSPORTER SUBSTRATE-BINDING PROTEIN"/>
    <property type="match status" value="1"/>
</dbReference>
<dbReference type="GO" id="GO:0030976">
    <property type="term" value="F:thiamine pyrophosphate binding"/>
    <property type="evidence" value="ECO:0007669"/>
    <property type="project" value="TreeGrafter"/>
</dbReference>
<dbReference type="Proteomes" id="UP000188145">
    <property type="component" value="Chromosome"/>
</dbReference>
<feature type="chain" id="PRO_5039342046" evidence="2">
    <location>
        <begin position="29"/>
        <end position="358"/>
    </location>
</feature>
<dbReference type="SUPFAM" id="SSF53850">
    <property type="entry name" value="Periplasmic binding protein-like II"/>
    <property type="match status" value="1"/>
</dbReference>
<dbReference type="GO" id="GO:0015888">
    <property type="term" value="P:thiamine transport"/>
    <property type="evidence" value="ECO:0007669"/>
    <property type="project" value="InterPro"/>
</dbReference>
<dbReference type="Pfam" id="PF13343">
    <property type="entry name" value="SBP_bac_6"/>
    <property type="match status" value="1"/>
</dbReference>
<dbReference type="AlphaFoldDB" id="A0A1Q2CJA0"/>
<proteinExistence type="predicted"/>
<dbReference type="PROSITE" id="PS51257">
    <property type="entry name" value="PROKAR_LIPOPROTEIN"/>
    <property type="match status" value="1"/>
</dbReference>
<protein>
    <submittedName>
        <fullName evidence="3">Thiamine ABC transporter substrate-binding protein</fullName>
    </submittedName>
</protein>